<protein>
    <recommendedName>
        <fullName evidence="1">MIP18 family-like domain-containing protein</fullName>
    </recommendedName>
</protein>
<dbReference type="EMBL" id="JSYL01000002">
    <property type="protein sequence ID" value="KIA89972.1"/>
    <property type="molecule type" value="Genomic_DNA"/>
</dbReference>
<accession>A0A0C1FA01</accession>
<evidence type="ECO:0000313" key="3">
    <source>
        <dbReference type="Proteomes" id="UP000031473"/>
    </source>
</evidence>
<gene>
    <name evidence="2" type="ORF">OA86_05055</name>
</gene>
<dbReference type="Gene3D" id="3.30.300.130">
    <property type="entry name" value="Fe-S cluster assembly (FSCA)"/>
    <property type="match status" value="1"/>
</dbReference>
<dbReference type="AlphaFoldDB" id="A0A0C1FA01"/>
<dbReference type="PANTHER" id="PTHR42831:SF1">
    <property type="entry name" value="FE-S PROTEIN MATURATION AUXILIARY FACTOR YITW"/>
    <property type="match status" value="1"/>
</dbReference>
<dbReference type="RefSeq" id="WP_039349729.1">
    <property type="nucleotide sequence ID" value="NZ_FOLA01000002.1"/>
</dbReference>
<keyword evidence="3" id="KW-1185">Reference proteome</keyword>
<dbReference type="OrthoDB" id="9805360at2"/>
<dbReference type="STRING" id="266749.SAMN05421876_102284"/>
<dbReference type="PANTHER" id="PTHR42831">
    <property type="entry name" value="FE-S PROTEIN MATURATION AUXILIARY FACTOR YITW"/>
    <property type="match status" value="1"/>
</dbReference>
<evidence type="ECO:0000313" key="2">
    <source>
        <dbReference type="EMBL" id="KIA89972.1"/>
    </source>
</evidence>
<reference evidence="2 3" key="1">
    <citation type="submission" date="2014-10" db="EMBL/GenBank/DDBJ databases">
        <title>Kaistella jeonii genome.</title>
        <authorList>
            <person name="Clayton J.T."/>
            <person name="Newman J.D."/>
        </authorList>
    </citation>
    <scope>NUCLEOTIDE SEQUENCE [LARGE SCALE GENOMIC DNA]</scope>
    <source>
        <strain evidence="2 3">DSM 17048</strain>
    </source>
</reference>
<evidence type="ECO:0000259" key="1">
    <source>
        <dbReference type="Pfam" id="PF01883"/>
    </source>
</evidence>
<dbReference type="InterPro" id="IPR034904">
    <property type="entry name" value="FSCA_dom_sf"/>
</dbReference>
<dbReference type="Pfam" id="PF01883">
    <property type="entry name" value="FeS_assembly_P"/>
    <property type="match status" value="1"/>
</dbReference>
<dbReference type="InterPro" id="IPR052339">
    <property type="entry name" value="Fe-S_Maturation_MIP18"/>
</dbReference>
<dbReference type="Proteomes" id="UP000031473">
    <property type="component" value="Unassembled WGS sequence"/>
</dbReference>
<proteinExistence type="predicted"/>
<sequence>MILDSTDKNYDKISRAEMALYEVIDPELMVNIVDLGLVYDVEIKEENIVKVTMTLTTPHCPMGEAIQTGVKNALEKEFPGFDVEIDLTFEPAWNYDMVSSEGMQQLNDR</sequence>
<organism evidence="2 3">
    <name type="scientific">Kaistella jeonii</name>
    <dbReference type="NCBI Taxonomy" id="266749"/>
    <lineage>
        <taxon>Bacteria</taxon>
        <taxon>Pseudomonadati</taxon>
        <taxon>Bacteroidota</taxon>
        <taxon>Flavobacteriia</taxon>
        <taxon>Flavobacteriales</taxon>
        <taxon>Weeksellaceae</taxon>
        <taxon>Chryseobacterium group</taxon>
        <taxon>Kaistella</taxon>
    </lineage>
</organism>
<comment type="caution">
    <text evidence="2">The sequence shown here is derived from an EMBL/GenBank/DDBJ whole genome shotgun (WGS) entry which is preliminary data.</text>
</comment>
<dbReference type="InterPro" id="IPR002744">
    <property type="entry name" value="MIP18-like"/>
</dbReference>
<name>A0A0C1FA01_9FLAO</name>
<feature type="domain" description="MIP18 family-like" evidence="1">
    <location>
        <begin position="18"/>
        <end position="85"/>
    </location>
</feature>
<dbReference type="SUPFAM" id="SSF117916">
    <property type="entry name" value="Fe-S cluster assembly (FSCA) domain-like"/>
    <property type="match status" value="1"/>
</dbReference>